<evidence type="ECO:0000256" key="2">
    <source>
        <dbReference type="ARBA" id="ARBA00022741"/>
    </source>
</evidence>
<evidence type="ECO:0000313" key="12">
    <source>
        <dbReference type="Proteomes" id="UP000294963"/>
    </source>
</evidence>
<dbReference type="GO" id="GO:0003677">
    <property type="term" value="F:DNA binding"/>
    <property type="evidence" value="ECO:0007669"/>
    <property type="project" value="UniProtKB-UniRule"/>
</dbReference>
<dbReference type="GO" id="GO:0003678">
    <property type="term" value="F:DNA helicase activity"/>
    <property type="evidence" value="ECO:0007669"/>
    <property type="project" value="UniProtKB-UniRule"/>
</dbReference>
<evidence type="ECO:0000256" key="5">
    <source>
        <dbReference type="ARBA" id="ARBA00022806"/>
    </source>
</evidence>
<evidence type="ECO:0000256" key="3">
    <source>
        <dbReference type="ARBA" id="ARBA00022763"/>
    </source>
</evidence>
<dbReference type="AlphaFoldDB" id="A0A4R1Y6S8"/>
<keyword evidence="4 10" id="KW-0378">Hydrolase</keyword>
<dbReference type="InterPro" id="IPR027417">
    <property type="entry name" value="P-loop_NTPase"/>
</dbReference>
<evidence type="ECO:0000256" key="6">
    <source>
        <dbReference type="ARBA" id="ARBA00022839"/>
    </source>
</evidence>
<accession>A0A4R1Y6S8</accession>
<keyword evidence="6 10" id="KW-0269">Exonuclease</keyword>
<keyword evidence="2 10" id="KW-0547">Nucleotide-binding</keyword>
<evidence type="ECO:0000256" key="9">
    <source>
        <dbReference type="ARBA" id="ARBA00023204"/>
    </source>
</evidence>
<dbReference type="OrthoDB" id="9762834at2"/>
<dbReference type="Gene3D" id="3.40.50.300">
    <property type="entry name" value="P-loop containing nucleotide triphosphate hydrolases"/>
    <property type="match status" value="1"/>
</dbReference>
<organism evidence="11 12">
    <name type="scientific">Acinetobacter calcoaceticus</name>
    <dbReference type="NCBI Taxonomy" id="471"/>
    <lineage>
        <taxon>Bacteria</taxon>
        <taxon>Pseudomonadati</taxon>
        <taxon>Pseudomonadota</taxon>
        <taxon>Gammaproteobacteria</taxon>
        <taxon>Moraxellales</taxon>
        <taxon>Moraxellaceae</taxon>
        <taxon>Acinetobacter</taxon>
        <taxon>Acinetobacter calcoaceticus/baumannii complex</taxon>
    </lineage>
</organism>
<dbReference type="SUPFAM" id="SSF52540">
    <property type="entry name" value="P-loop containing nucleoside triphosphate hydrolases"/>
    <property type="match status" value="2"/>
</dbReference>
<sequence>MGIHVIQSQRIDVLLQGVLQFSACPSQNPLQVLKTQHFVVPSAAVQEWLTQKISEQQGISANYQYHQGIRGFQWFAYQHVLEDKDQVRKANIPRLIMKWRIYQVLKPYISAEQLQMPPEHALYSVVKRIYDSAGLLENQLDQGQKKNSMLYWVAEQVSKLFSHYMLYRGYCLKGCGQRCTCRTNWLNTWGQEQALNLEDQFYKTNTEVSAFSLQQAEELETWQRWLWQQSFHADFVEMQRIDEDFWKILDDPLQRPQALKLLPPQLVVFTLLDLAPSQLQFLRRLGQYLDVMILHYNPSQEYWADSVDPHWKKQYDLRVQERFIAKNPQATDQDIQQFFDAFTLNFNADKRESRHPLLTRFGKQARDHFSLLSSLSSGEEGQWVDAFVDTDPRHLLAKLQSDILYLVEPEPHAYVIDPQDQSIQIHVCHSSLRQLEVLKEQLTHWLSQSSAAQPRRPSDIVVLVPDLKNIEPLIRSVFPAIPHQEGVFLPVKIAGVTQLDASKAWLAVLGRMQLTEGRFSIEDFADWLQLPAAQIRYALDVDMSERMLQLLTQAGFKRGLDAAHLARSLSAEDQDYRFSFKFALDRLVLGVAIPEHRHFAETLSFAQVFSDDFELISRLIEIYQDFALRRDWMIQHENVQRSSVSPTAHPKSKSEQVNAETWLRRIMQDISEFEQAGVESLKTVREIVKKQERMLTLASFYDQEQGQGQGQVQQQESRNILTKIHLPLPYLLTEIQNTLDSQIDQALPTGQITFSQIGQLRPLPYQLVVMLNLDGGKFPDRNKHLPFDLMQMLKPQLGDRSRLEDDQGAFLDCLLLAQEQLWLFYNGFDVSDGEVREPSSVLQELVNHLALISRDQALNTETITTTEAHPNSASAATTVDRMIEHHGIEMAAQLQGLYYIHPLQPFDPIGFEQTQPVRYQDHWFQVAQHLRHNNAHAQRQAWANVDYPLDDEPVLVLDAGRWIQDVIFPARLYLKTLGVKNLQAQELPALQEPLVLDGLGRYAIRDFLQQQDSADIAALDVRLLQDQLPVGKVQHSAWQMTLTEQYTLQQRLLNYASQVTPTTQRQWRLKHHLPLSDPRLSDLTLNVMLPMQDAVQDWVSMDASSARAKRRAKVWLEYVLWLAYQNLPDAEAVKLRRIALFSDATLISTGLTTSQAKANLLAWFDAYDLAQKNPLVLPAALLLQPAEKAKVLKWGVDESGQTVLENFDDLLKEWRADAARFQTSFSVEDNEATQYHRDWQFILQEQDAAALLKYACDHYAYALYQPIYQYQTQAEE</sequence>
<keyword evidence="12" id="KW-1185">Reference proteome</keyword>
<keyword evidence="7 10" id="KW-0067">ATP-binding</keyword>
<evidence type="ECO:0000256" key="8">
    <source>
        <dbReference type="ARBA" id="ARBA00023125"/>
    </source>
</evidence>
<dbReference type="InterPro" id="IPR011335">
    <property type="entry name" value="Restrct_endonuc-II-like"/>
</dbReference>
<dbReference type="Pfam" id="PF04257">
    <property type="entry name" value="Exonuc_V_gamma"/>
    <property type="match status" value="1"/>
</dbReference>
<evidence type="ECO:0000313" key="11">
    <source>
        <dbReference type="EMBL" id="TCM70930.1"/>
    </source>
</evidence>
<gene>
    <name evidence="10" type="primary">recC</name>
    <name evidence="11" type="ORF">EC844_101204</name>
</gene>
<keyword evidence="5 10" id="KW-0347">Helicase</keyword>
<keyword evidence="9 10" id="KW-0234">DNA repair</keyword>
<dbReference type="HAMAP" id="MF_01486">
    <property type="entry name" value="RecC"/>
    <property type="match status" value="1"/>
</dbReference>
<dbReference type="Gene3D" id="3.40.50.10930">
    <property type="match status" value="2"/>
</dbReference>
<proteinExistence type="inferred from homology"/>
<dbReference type="SUPFAM" id="SSF52980">
    <property type="entry name" value="Restriction endonuclease-like"/>
    <property type="match status" value="1"/>
</dbReference>
<dbReference type="Gene3D" id="1.10.486.10">
    <property type="entry name" value="PCRA, domain 4"/>
    <property type="match status" value="1"/>
</dbReference>
<dbReference type="InterPro" id="IPR006697">
    <property type="entry name" value="RecC"/>
</dbReference>
<comment type="similarity">
    <text evidence="10">Belongs to the RecC family.</text>
</comment>
<comment type="subunit">
    <text evidence="10">Heterotrimer of RecB, RecC and RecD. All subunits contribute to DNA-binding.</text>
</comment>
<name>A0A4R1Y6S8_ACICA</name>
<dbReference type="GO" id="GO:0008854">
    <property type="term" value="F:exodeoxyribonuclease V activity"/>
    <property type="evidence" value="ECO:0007669"/>
    <property type="project" value="InterPro"/>
</dbReference>
<keyword evidence="1 10" id="KW-0540">Nuclease</keyword>
<dbReference type="GO" id="GO:0009338">
    <property type="term" value="C:exodeoxyribonuclease V complex"/>
    <property type="evidence" value="ECO:0007669"/>
    <property type="project" value="InterPro"/>
</dbReference>
<dbReference type="GO" id="GO:0005524">
    <property type="term" value="F:ATP binding"/>
    <property type="evidence" value="ECO:0007669"/>
    <property type="project" value="UniProtKB-UniRule"/>
</dbReference>
<keyword evidence="3 10" id="KW-0227">DNA damage</keyword>
<comment type="caution">
    <text evidence="11">The sequence shown here is derived from an EMBL/GenBank/DDBJ whole genome shotgun (WGS) entry which is preliminary data.</text>
</comment>
<dbReference type="EMBL" id="SLVJ01000001">
    <property type="protein sequence ID" value="TCM70930.1"/>
    <property type="molecule type" value="Genomic_DNA"/>
</dbReference>
<comment type="miscellaneous">
    <text evidence="10">In the RecBCD complex, RecB has a slow 3'-5' helicase, an exonuclease activity and loads RecA onto ssDNA, RecD has a fast 5'-3' helicase activity, while RecC stimulates the ATPase and processivity of the RecB helicase and contributes to recognition of the Chi site.</text>
</comment>
<dbReference type="PANTHER" id="PTHR30591">
    <property type="entry name" value="RECBCD ENZYME SUBUNIT RECC"/>
    <property type="match status" value="1"/>
</dbReference>
<protein>
    <recommendedName>
        <fullName evidence="10">RecBCD enzyme subunit RecC</fullName>
    </recommendedName>
    <alternativeName>
        <fullName evidence="10">Exonuclease V subunit RecC</fullName>
        <shortName evidence="10">ExoV subunit RecC</shortName>
    </alternativeName>
    <alternativeName>
        <fullName evidence="10">Helicase/nuclease RecBCD subunit RecC</fullName>
    </alternativeName>
</protein>
<comment type="function">
    <text evidence="10">A helicase/nuclease that prepares dsDNA breaks (DSB) for recombinational DNA repair. Binds to DSBs and unwinds DNA via a highly rapid and processive ATP-dependent bidirectional helicase activity. Unwinds dsDNA until it encounters a Chi (crossover hotspot instigator) sequence from the 3' direction. Cuts ssDNA a few nucleotides 3' to the Chi site. The properties and activities of the enzyme are changed at Chi. The Chi-altered holoenzyme produces a long 3'-ssDNA overhang and facilitates RecA-binding to the ssDNA for homologous DNA recombination and repair. Holoenzyme degrades any linearized DNA that is unable to undergo homologous recombination. In the holoenzyme this subunit recognizes the wild-type Chi sequence, and when added to isolated RecB increases its ATP-dependent helicase processivity.</text>
</comment>
<evidence type="ECO:0000256" key="10">
    <source>
        <dbReference type="HAMAP-Rule" id="MF_01486"/>
    </source>
</evidence>
<evidence type="ECO:0000256" key="7">
    <source>
        <dbReference type="ARBA" id="ARBA00022840"/>
    </source>
</evidence>
<evidence type="ECO:0000256" key="4">
    <source>
        <dbReference type="ARBA" id="ARBA00022801"/>
    </source>
</evidence>
<dbReference type="GO" id="GO:0000724">
    <property type="term" value="P:double-strand break repair via homologous recombination"/>
    <property type="evidence" value="ECO:0007669"/>
    <property type="project" value="UniProtKB-UniRule"/>
</dbReference>
<dbReference type="Proteomes" id="UP000294963">
    <property type="component" value="Unassembled WGS sequence"/>
</dbReference>
<dbReference type="PANTHER" id="PTHR30591:SF1">
    <property type="entry name" value="RECBCD ENZYME SUBUNIT RECC"/>
    <property type="match status" value="1"/>
</dbReference>
<keyword evidence="8 10" id="KW-0238">DNA-binding</keyword>
<evidence type="ECO:0000256" key="1">
    <source>
        <dbReference type="ARBA" id="ARBA00022722"/>
    </source>
</evidence>
<reference evidence="11 12" key="1">
    <citation type="submission" date="2019-03" db="EMBL/GenBank/DDBJ databases">
        <title>Genomic analyses of the natural microbiome of Caenorhabditis elegans.</title>
        <authorList>
            <person name="Samuel B."/>
        </authorList>
    </citation>
    <scope>NUCLEOTIDE SEQUENCE [LARGE SCALE GENOMIC DNA]</scope>
    <source>
        <strain evidence="11 12">JUb89</strain>
    </source>
</reference>